<dbReference type="InterPro" id="IPR038063">
    <property type="entry name" value="Transpep_catalytic_dom"/>
</dbReference>
<evidence type="ECO:0000256" key="2">
    <source>
        <dbReference type="ARBA" id="ARBA00022679"/>
    </source>
</evidence>
<gene>
    <name evidence="8" type="ORF">A2382_02915</name>
</gene>
<dbReference type="EMBL" id="MGHY01000019">
    <property type="protein sequence ID" value="OGM79158.1"/>
    <property type="molecule type" value="Genomic_DNA"/>
</dbReference>
<organism evidence="8 9">
    <name type="scientific">Candidatus Woesebacteria bacterium RIFOXYB1_FULL_38_16</name>
    <dbReference type="NCBI Taxonomy" id="1802538"/>
    <lineage>
        <taxon>Bacteria</taxon>
        <taxon>Candidatus Woeseibacteriota</taxon>
    </lineage>
</organism>
<reference evidence="8 9" key="1">
    <citation type="journal article" date="2016" name="Nat. Commun.">
        <title>Thousands of microbial genomes shed light on interconnected biogeochemical processes in an aquifer system.</title>
        <authorList>
            <person name="Anantharaman K."/>
            <person name="Brown C.T."/>
            <person name="Hug L.A."/>
            <person name="Sharon I."/>
            <person name="Castelle C.J."/>
            <person name="Probst A.J."/>
            <person name="Thomas B.C."/>
            <person name="Singh A."/>
            <person name="Wilkins M.J."/>
            <person name="Karaoz U."/>
            <person name="Brodie E.L."/>
            <person name="Williams K.H."/>
            <person name="Hubbard S.S."/>
            <person name="Banfield J.F."/>
        </authorList>
    </citation>
    <scope>NUCLEOTIDE SEQUENCE [LARGE SCALE GENOMIC DNA]</scope>
</reference>
<keyword evidence="3 6" id="KW-0133">Cell shape</keyword>
<evidence type="ECO:0000259" key="7">
    <source>
        <dbReference type="PROSITE" id="PS52029"/>
    </source>
</evidence>
<dbReference type="Gene3D" id="2.40.440.10">
    <property type="entry name" value="L,D-transpeptidase catalytic domain-like"/>
    <property type="match status" value="1"/>
</dbReference>
<dbReference type="PANTHER" id="PTHR30582:SF2">
    <property type="entry name" value="L,D-TRANSPEPTIDASE YCIB-RELATED"/>
    <property type="match status" value="1"/>
</dbReference>
<evidence type="ECO:0000256" key="6">
    <source>
        <dbReference type="PROSITE-ProRule" id="PRU01373"/>
    </source>
</evidence>
<dbReference type="GO" id="GO:0071555">
    <property type="term" value="P:cell wall organization"/>
    <property type="evidence" value="ECO:0007669"/>
    <property type="project" value="UniProtKB-UniRule"/>
</dbReference>
<dbReference type="GO" id="GO:0008360">
    <property type="term" value="P:regulation of cell shape"/>
    <property type="evidence" value="ECO:0007669"/>
    <property type="project" value="UniProtKB-UniRule"/>
</dbReference>
<proteinExistence type="predicted"/>
<dbReference type="AlphaFoldDB" id="A0A1F8CTU5"/>
<evidence type="ECO:0000313" key="9">
    <source>
        <dbReference type="Proteomes" id="UP000178999"/>
    </source>
</evidence>
<dbReference type="Pfam" id="PF03734">
    <property type="entry name" value="YkuD"/>
    <property type="match status" value="1"/>
</dbReference>
<feature type="active site" description="Proton donor/acceptor" evidence="6">
    <location>
        <position position="173"/>
    </location>
</feature>
<dbReference type="GO" id="GO:0018104">
    <property type="term" value="P:peptidoglycan-protein cross-linking"/>
    <property type="evidence" value="ECO:0007669"/>
    <property type="project" value="TreeGrafter"/>
</dbReference>
<feature type="active site" description="Nucleophile" evidence="6">
    <location>
        <position position="189"/>
    </location>
</feature>
<evidence type="ECO:0000256" key="3">
    <source>
        <dbReference type="ARBA" id="ARBA00022960"/>
    </source>
</evidence>
<dbReference type="GO" id="GO:0005576">
    <property type="term" value="C:extracellular region"/>
    <property type="evidence" value="ECO:0007669"/>
    <property type="project" value="TreeGrafter"/>
</dbReference>
<dbReference type="CDD" id="cd16913">
    <property type="entry name" value="YkuD_like"/>
    <property type="match status" value="1"/>
</dbReference>
<comment type="caution">
    <text evidence="8">The sequence shown here is derived from an EMBL/GenBank/DDBJ whole genome shotgun (WGS) entry which is preliminary data.</text>
</comment>
<dbReference type="InterPro" id="IPR005490">
    <property type="entry name" value="LD_TPept_cat_dom"/>
</dbReference>
<keyword evidence="4 6" id="KW-0573">Peptidoglycan synthesis</keyword>
<evidence type="ECO:0000256" key="1">
    <source>
        <dbReference type="ARBA" id="ARBA00004752"/>
    </source>
</evidence>
<dbReference type="PROSITE" id="PS52029">
    <property type="entry name" value="LD_TPASE"/>
    <property type="match status" value="1"/>
</dbReference>
<dbReference type="PANTHER" id="PTHR30582">
    <property type="entry name" value="L,D-TRANSPEPTIDASE"/>
    <property type="match status" value="1"/>
</dbReference>
<dbReference type="STRING" id="1802538.A2382_02915"/>
<accession>A0A1F8CTU5</accession>
<sequence length="232" mass="25192">MAKKSHQSHRSLGLALFFLSLTLGSVFILKKSLFPKCANSLSCKESLEFSIANGEPAVFSGQTIIPPFIELNNNLASSDVLAVATEGQEKHIFVDLATQTLTAVEGETIFMQVPVSTGKWGRTPTGDFTIWSKVRSSKMSGGSGNDYYYLPNVPYIMFFEGSGVSAGRGFSLHGTYWHNNFGHPMSHGCVNMRIIDAEKLFSWANPQTAGHTTAASEDNPGTKITIYGEIPS</sequence>
<evidence type="ECO:0000256" key="4">
    <source>
        <dbReference type="ARBA" id="ARBA00022984"/>
    </source>
</evidence>
<dbReference type="GO" id="GO:0016740">
    <property type="term" value="F:transferase activity"/>
    <property type="evidence" value="ECO:0007669"/>
    <property type="project" value="UniProtKB-KW"/>
</dbReference>
<evidence type="ECO:0000313" key="8">
    <source>
        <dbReference type="EMBL" id="OGM79158.1"/>
    </source>
</evidence>
<protein>
    <recommendedName>
        <fullName evidence="7">L,D-TPase catalytic domain-containing protein</fullName>
    </recommendedName>
</protein>
<dbReference type="SUPFAM" id="SSF141523">
    <property type="entry name" value="L,D-transpeptidase catalytic domain-like"/>
    <property type="match status" value="1"/>
</dbReference>
<evidence type="ECO:0000256" key="5">
    <source>
        <dbReference type="ARBA" id="ARBA00023316"/>
    </source>
</evidence>
<dbReference type="InterPro" id="IPR050979">
    <property type="entry name" value="LD-transpeptidase"/>
</dbReference>
<dbReference type="GO" id="GO:0071972">
    <property type="term" value="F:peptidoglycan L,D-transpeptidase activity"/>
    <property type="evidence" value="ECO:0007669"/>
    <property type="project" value="TreeGrafter"/>
</dbReference>
<dbReference type="UniPathway" id="UPA00219"/>
<keyword evidence="2" id="KW-0808">Transferase</keyword>
<dbReference type="Proteomes" id="UP000178999">
    <property type="component" value="Unassembled WGS sequence"/>
</dbReference>
<keyword evidence="5 6" id="KW-0961">Cell wall biogenesis/degradation</keyword>
<name>A0A1F8CTU5_9BACT</name>
<feature type="domain" description="L,D-TPase catalytic" evidence="7">
    <location>
        <begin position="90"/>
        <end position="227"/>
    </location>
</feature>
<comment type="pathway">
    <text evidence="1 6">Cell wall biogenesis; peptidoglycan biosynthesis.</text>
</comment>